<dbReference type="InterPro" id="IPR008969">
    <property type="entry name" value="CarboxyPept-like_regulatory"/>
</dbReference>
<evidence type="ECO:0000256" key="9">
    <source>
        <dbReference type="ARBA" id="ARBA00023065"/>
    </source>
</evidence>
<evidence type="ECO:0000256" key="14">
    <source>
        <dbReference type="PROSITE-ProRule" id="PRU01360"/>
    </source>
</evidence>
<keyword evidence="3 14" id="KW-0813">Transport</keyword>
<evidence type="ECO:0000256" key="1">
    <source>
        <dbReference type="ARBA" id="ARBA00004571"/>
    </source>
</evidence>
<dbReference type="Pfam" id="PF07715">
    <property type="entry name" value="Plug"/>
    <property type="match status" value="1"/>
</dbReference>
<keyword evidence="7" id="KW-0732">Signal</keyword>
<dbReference type="EMBL" id="JBDJNQ010000004">
    <property type="protein sequence ID" value="MEN5377573.1"/>
    <property type="molecule type" value="Genomic_DNA"/>
</dbReference>
<dbReference type="InterPro" id="IPR012910">
    <property type="entry name" value="Plug_dom"/>
</dbReference>
<evidence type="ECO:0000313" key="19">
    <source>
        <dbReference type="Proteomes" id="UP001409291"/>
    </source>
</evidence>
<accession>A0ABV0BUC6</accession>
<comment type="caution">
    <text evidence="18">The sequence shown here is derived from an EMBL/GenBank/DDBJ whole genome shotgun (WGS) entry which is preliminary data.</text>
</comment>
<evidence type="ECO:0000256" key="6">
    <source>
        <dbReference type="ARBA" id="ARBA00022692"/>
    </source>
</evidence>
<evidence type="ECO:0000256" key="12">
    <source>
        <dbReference type="ARBA" id="ARBA00023170"/>
    </source>
</evidence>
<dbReference type="Gene3D" id="2.170.130.10">
    <property type="entry name" value="TonB-dependent receptor, plug domain"/>
    <property type="match status" value="1"/>
</dbReference>
<dbReference type="Pfam" id="PF00593">
    <property type="entry name" value="TonB_dep_Rec_b-barrel"/>
    <property type="match status" value="1"/>
</dbReference>
<dbReference type="PANTHER" id="PTHR32552">
    <property type="entry name" value="FERRICHROME IRON RECEPTOR-RELATED"/>
    <property type="match status" value="1"/>
</dbReference>
<keyword evidence="19" id="KW-1185">Reference proteome</keyword>
<dbReference type="RefSeq" id="WP_346581189.1">
    <property type="nucleotide sequence ID" value="NZ_JBDJLH010000002.1"/>
</dbReference>
<evidence type="ECO:0000256" key="13">
    <source>
        <dbReference type="ARBA" id="ARBA00023237"/>
    </source>
</evidence>
<gene>
    <name evidence="18" type="ORF">ABE541_09900</name>
</gene>
<evidence type="ECO:0000256" key="11">
    <source>
        <dbReference type="ARBA" id="ARBA00023136"/>
    </source>
</evidence>
<dbReference type="PANTHER" id="PTHR32552:SF68">
    <property type="entry name" value="FERRICHROME OUTER MEMBRANE TRANSPORTER_PHAGE RECEPTOR"/>
    <property type="match status" value="1"/>
</dbReference>
<dbReference type="Pfam" id="PF13715">
    <property type="entry name" value="CarbopepD_reg_2"/>
    <property type="match status" value="1"/>
</dbReference>
<evidence type="ECO:0000256" key="15">
    <source>
        <dbReference type="RuleBase" id="RU003357"/>
    </source>
</evidence>
<evidence type="ECO:0000313" key="18">
    <source>
        <dbReference type="EMBL" id="MEN5377573.1"/>
    </source>
</evidence>
<keyword evidence="8" id="KW-0408">Iron</keyword>
<comment type="similarity">
    <text evidence="2 14 15">Belongs to the TonB-dependent receptor family.</text>
</comment>
<reference evidence="18 19" key="1">
    <citation type="submission" date="2024-04" db="EMBL/GenBank/DDBJ databases">
        <title>WGS of bacteria from Torrens River.</title>
        <authorList>
            <person name="Wyrsch E.R."/>
            <person name="Drigo B."/>
        </authorList>
    </citation>
    <scope>NUCLEOTIDE SEQUENCE [LARGE SCALE GENOMIC DNA]</scope>
    <source>
        <strain evidence="18 19">TWI391</strain>
    </source>
</reference>
<organism evidence="18 19">
    <name type="scientific">Sphingobacterium kitahiroshimense</name>
    <dbReference type="NCBI Taxonomy" id="470446"/>
    <lineage>
        <taxon>Bacteria</taxon>
        <taxon>Pseudomonadati</taxon>
        <taxon>Bacteroidota</taxon>
        <taxon>Sphingobacteriia</taxon>
        <taxon>Sphingobacteriales</taxon>
        <taxon>Sphingobacteriaceae</taxon>
        <taxon>Sphingobacterium</taxon>
    </lineage>
</organism>
<keyword evidence="12 18" id="KW-0675">Receptor</keyword>
<comment type="subcellular location">
    <subcellularLocation>
        <location evidence="1 14">Cell outer membrane</location>
        <topology evidence="1 14">Multi-pass membrane protein</topology>
    </subcellularLocation>
</comment>
<dbReference type="NCBIfam" id="TIGR01783">
    <property type="entry name" value="TonB-siderophor"/>
    <property type="match status" value="1"/>
</dbReference>
<evidence type="ECO:0000259" key="17">
    <source>
        <dbReference type="Pfam" id="PF07715"/>
    </source>
</evidence>
<dbReference type="PROSITE" id="PS52016">
    <property type="entry name" value="TONB_DEPENDENT_REC_3"/>
    <property type="match status" value="1"/>
</dbReference>
<keyword evidence="6 14" id="KW-0812">Transmembrane</keyword>
<dbReference type="Proteomes" id="UP001409291">
    <property type="component" value="Unassembled WGS sequence"/>
</dbReference>
<keyword evidence="4 14" id="KW-1134">Transmembrane beta strand</keyword>
<dbReference type="InterPro" id="IPR000531">
    <property type="entry name" value="Beta-barrel_TonB"/>
</dbReference>
<dbReference type="CDD" id="cd01347">
    <property type="entry name" value="ligand_gated_channel"/>
    <property type="match status" value="1"/>
</dbReference>
<proteinExistence type="inferred from homology"/>
<dbReference type="InterPro" id="IPR037066">
    <property type="entry name" value="Plug_dom_sf"/>
</dbReference>
<evidence type="ECO:0000256" key="7">
    <source>
        <dbReference type="ARBA" id="ARBA00022729"/>
    </source>
</evidence>
<dbReference type="SUPFAM" id="SSF56935">
    <property type="entry name" value="Porins"/>
    <property type="match status" value="1"/>
</dbReference>
<keyword evidence="10 15" id="KW-0798">TonB box</keyword>
<evidence type="ECO:0000256" key="3">
    <source>
        <dbReference type="ARBA" id="ARBA00022448"/>
    </source>
</evidence>
<dbReference type="InterPro" id="IPR010105">
    <property type="entry name" value="TonB_sidphr_rcpt"/>
</dbReference>
<dbReference type="InterPro" id="IPR039426">
    <property type="entry name" value="TonB-dep_rcpt-like"/>
</dbReference>
<evidence type="ECO:0000259" key="16">
    <source>
        <dbReference type="Pfam" id="PF00593"/>
    </source>
</evidence>
<name>A0ABV0BUC6_9SPHI</name>
<protein>
    <submittedName>
        <fullName evidence="18">TonB-dependent receptor</fullName>
    </submittedName>
</protein>
<dbReference type="InterPro" id="IPR036942">
    <property type="entry name" value="Beta-barrel_TonB_sf"/>
</dbReference>
<evidence type="ECO:0000256" key="4">
    <source>
        <dbReference type="ARBA" id="ARBA00022452"/>
    </source>
</evidence>
<feature type="domain" description="TonB-dependent receptor-like beta-barrel" evidence="16">
    <location>
        <begin position="306"/>
        <end position="812"/>
    </location>
</feature>
<evidence type="ECO:0000256" key="10">
    <source>
        <dbReference type="ARBA" id="ARBA00023077"/>
    </source>
</evidence>
<feature type="domain" description="TonB-dependent receptor plug" evidence="17">
    <location>
        <begin position="136"/>
        <end position="231"/>
    </location>
</feature>
<keyword evidence="9" id="KW-0406">Ion transport</keyword>
<dbReference type="Gene3D" id="2.40.170.20">
    <property type="entry name" value="TonB-dependent receptor, beta-barrel domain"/>
    <property type="match status" value="1"/>
</dbReference>
<dbReference type="Gene3D" id="2.60.40.1120">
    <property type="entry name" value="Carboxypeptidase-like, regulatory domain"/>
    <property type="match status" value="1"/>
</dbReference>
<keyword evidence="11 14" id="KW-0472">Membrane</keyword>
<keyword evidence="5" id="KW-0410">Iron transport</keyword>
<evidence type="ECO:0000256" key="2">
    <source>
        <dbReference type="ARBA" id="ARBA00009810"/>
    </source>
</evidence>
<sequence length="842" mass="92631">MKKSFLGLVLSLGLVGGVQLEGVAQHHGIHGKLKSKSGAPIEAATVTVKELGTSTATDRNGSFSFSTLPDGTYTIIVKSLGNVIDEEKIKVVNGSSQPINLVGESRDSKLDVVDVRGYNSHNNQTVNVGKAGIIDKDLPQSVQIINEQVIRDQQVNRLSDALKNANGIAMGANRGGVNENFYARGYSLGANNIFKNGARTNNGGSIEASTLESVEILKGSAALLYGGVTGGAVVNLVTKKPKFEYGGEASFRVGSYDFYKPTVDVYGPISDKVAFRVISTYEKSGSFRDHVDSKRLYVNPSILYKINDRTDINFMFDYLKSDYTPDFGIGSVDGKLNQDVGRNTFMNTLWAYNKTNTTNGQINLNHQFNDNWKLNAIASYQSYGRDYYGSDRVQANAQGIAPRNLTRSKSDELTFNQQLNLTGTVKTGAIKHKILIGADADQSNTKAYAYFIDGINYYDKQGALKVNVYDSIYVFNPSETAAHLPSGKGLRTDMPGAEYLTRTTTNIYRYGVFFQDLIEVSEKFKVLAGLRYTYQRTPYADKYTYATGETEEVKNLDANKNELGAKVDQAWSPKFGLIYQPIKSSSVYVTYANNFTSNAGYDVDYKPMGPSTIDQYEAGVKNDFFNGRLTLNASVYRINNNRFAQQLLVKPDGTDNGDTNMKEFSGKTSSDGVEIDVTGSILPGLDILAGYSYNYMRYTETSPITKITTVVNGSSKVTEVSGNEEDVRLVGTTAHTANGTIFYTLQNGGAKGLKFGVSAFYTGRRNAGWNNTKINVRDGVDRLITVSPFTTVDISAGYTYKKWSILAKMSNVNNAFNYYIHENYSVNPIPPRSFMTTLTYKF</sequence>
<keyword evidence="13 14" id="KW-0998">Cell outer membrane</keyword>
<evidence type="ECO:0000256" key="5">
    <source>
        <dbReference type="ARBA" id="ARBA00022496"/>
    </source>
</evidence>
<evidence type="ECO:0000256" key="8">
    <source>
        <dbReference type="ARBA" id="ARBA00023004"/>
    </source>
</evidence>
<dbReference type="SUPFAM" id="SSF49464">
    <property type="entry name" value="Carboxypeptidase regulatory domain-like"/>
    <property type="match status" value="1"/>
</dbReference>